<organism evidence="1">
    <name type="scientific">marine sediment metagenome</name>
    <dbReference type="NCBI Taxonomy" id="412755"/>
    <lineage>
        <taxon>unclassified sequences</taxon>
        <taxon>metagenomes</taxon>
        <taxon>ecological metagenomes</taxon>
    </lineage>
</organism>
<reference evidence="1" key="1">
    <citation type="journal article" date="2014" name="Front. Microbiol.">
        <title>High frequency of phylogenetically diverse reductive dehalogenase-homologous genes in deep subseafloor sedimentary metagenomes.</title>
        <authorList>
            <person name="Kawai M."/>
            <person name="Futagami T."/>
            <person name="Toyoda A."/>
            <person name="Takaki Y."/>
            <person name="Nishi S."/>
            <person name="Hori S."/>
            <person name="Arai W."/>
            <person name="Tsubouchi T."/>
            <person name="Morono Y."/>
            <person name="Uchiyama I."/>
            <person name="Ito T."/>
            <person name="Fujiyama A."/>
            <person name="Inagaki F."/>
            <person name="Takami H."/>
        </authorList>
    </citation>
    <scope>NUCLEOTIDE SEQUENCE</scope>
    <source>
        <strain evidence="1">Expedition CK06-06</strain>
    </source>
</reference>
<sequence length="43" mass="5085">NDYFINPMAAWKGNSYTRRNRLKQAVNENQTKLFGEDLPELLK</sequence>
<protein>
    <submittedName>
        <fullName evidence="1">Uncharacterized protein</fullName>
    </submittedName>
</protein>
<feature type="non-terminal residue" evidence="1">
    <location>
        <position position="1"/>
    </location>
</feature>
<dbReference type="EMBL" id="BARW01041155">
    <property type="protein sequence ID" value="GAJ22798.1"/>
    <property type="molecule type" value="Genomic_DNA"/>
</dbReference>
<dbReference type="AlphaFoldDB" id="X1UZ67"/>
<comment type="caution">
    <text evidence="1">The sequence shown here is derived from an EMBL/GenBank/DDBJ whole genome shotgun (WGS) entry which is preliminary data.</text>
</comment>
<proteinExistence type="predicted"/>
<evidence type="ECO:0000313" key="1">
    <source>
        <dbReference type="EMBL" id="GAJ22798.1"/>
    </source>
</evidence>
<accession>X1UZ67</accession>
<gene>
    <name evidence="1" type="ORF">S12H4_61791</name>
</gene>
<name>X1UZ67_9ZZZZ</name>